<dbReference type="AlphaFoldDB" id="A0A7W6F847"/>
<organism evidence="1 2">
    <name type="scientific">Methylobacterium brachythecii</name>
    <dbReference type="NCBI Taxonomy" id="1176177"/>
    <lineage>
        <taxon>Bacteria</taxon>
        <taxon>Pseudomonadati</taxon>
        <taxon>Pseudomonadota</taxon>
        <taxon>Alphaproteobacteria</taxon>
        <taxon>Hyphomicrobiales</taxon>
        <taxon>Methylobacteriaceae</taxon>
        <taxon>Methylobacterium</taxon>
    </lineage>
</organism>
<dbReference type="NCBIfam" id="NF033625">
    <property type="entry name" value="HpxZ"/>
    <property type="match status" value="1"/>
</dbReference>
<dbReference type="Proteomes" id="UP000517759">
    <property type="component" value="Unassembled WGS sequence"/>
</dbReference>
<evidence type="ECO:0000313" key="2">
    <source>
        <dbReference type="Proteomes" id="UP000517759"/>
    </source>
</evidence>
<dbReference type="InterPro" id="IPR024507">
    <property type="entry name" value="AtzH-like"/>
</dbReference>
<accession>A0A7W6F847</accession>
<sequence length="130" mass="14483">MTTMQIDDAEAKAEVEAAFARYEAALVGNDVPTLEALFHDDPRTIRYGGGENLYGMDAIRTFRRSRPSRGLDRELSDTVITTYGRDHAVAMTLFRRGNAPGKVGRQSQTWVRFPDGWKVVAAHVSVIDEP</sequence>
<dbReference type="SUPFAM" id="SSF54427">
    <property type="entry name" value="NTF2-like"/>
    <property type="match status" value="1"/>
</dbReference>
<keyword evidence="1" id="KW-0413">Isomerase</keyword>
<name>A0A7W6F847_9HYPH</name>
<proteinExistence type="predicted"/>
<comment type="caution">
    <text evidence="1">The sequence shown here is derived from an EMBL/GenBank/DDBJ whole genome shotgun (WGS) entry which is preliminary data.</text>
</comment>
<evidence type="ECO:0000313" key="1">
    <source>
        <dbReference type="EMBL" id="MBB3904025.1"/>
    </source>
</evidence>
<dbReference type="Pfam" id="PF11533">
    <property type="entry name" value="AtzH-like"/>
    <property type="match status" value="1"/>
</dbReference>
<dbReference type="EMBL" id="JACIDN010000006">
    <property type="protein sequence ID" value="MBB3904025.1"/>
    <property type="molecule type" value="Genomic_DNA"/>
</dbReference>
<gene>
    <name evidence="1" type="ORF">GGR33_003539</name>
</gene>
<reference evidence="1 2" key="1">
    <citation type="submission" date="2020-08" db="EMBL/GenBank/DDBJ databases">
        <title>Genomic Encyclopedia of Type Strains, Phase IV (KMG-IV): sequencing the most valuable type-strain genomes for metagenomic binning, comparative biology and taxonomic classification.</title>
        <authorList>
            <person name="Goeker M."/>
        </authorList>
    </citation>
    <scope>NUCLEOTIDE SEQUENCE [LARGE SCALE GENOMIC DNA]</scope>
    <source>
        <strain evidence="1 2">DSM 24105</strain>
    </source>
</reference>
<dbReference type="GO" id="GO:0016853">
    <property type="term" value="F:isomerase activity"/>
    <property type="evidence" value="ECO:0007669"/>
    <property type="project" value="UniProtKB-KW"/>
</dbReference>
<protein>
    <submittedName>
        <fullName evidence="1">Ketosteroid isomerase-like protein</fullName>
    </submittedName>
</protein>
<dbReference type="Gene3D" id="3.10.450.50">
    <property type="match status" value="1"/>
</dbReference>
<dbReference type="InterPro" id="IPR032710">
    <property type="entry name" value="NTF2-like_dom_sf"/>
</dbReference>